<reference evidence="9" key="1">
    <citation type="submission" date="2020-05" db="EMBL/GenBank/DDBJ databases">
        <title>Phylogenomic resolution of chytrid fungi.</title>
        <authorList>
            <person name="Stajich J.E."/>
            <person name="Amses K."/>
            <person name="Simmons R."/>
            <person name="Seto K."/>
            <person name="Myers J."/>
            <person name="Bonds A."/>
            <person name="Quandt C.A."/>
            <person name="Barry K."/>
            <person name="Liu P."/>
            <person name="Grigoriev I."/>
            <person name="Longcore J.E."/>
            <person name="James T.Y."/>
        </authorList>
    </citation>
    <scope>NUCLEOTIDE SEQUENCE</scope>
    <source>
        <strain evidence="9">JEL0318</strain>
    </source>
</reference>
<sequence length="1401" mass="151876">MPSKPNWKGSTGELPPPPVRIVMDSSDMLEEMFRGDTYSLSPTNLSRRASYVAPTIASSRSLCSDKGVGGGSGGRDNGGLLSLAGMGSGGGLSVKSSGSSSKHPSAQALHTPSSQPPAANILLPDHSYLFSNRIRREALQEFVDVIIPSPSSTTEKPFGKSNSLSSKHEDPPPSSGMPNYHCPSTIIESAFTLGRWSIERFNHIIKLIREPLRTRPSIAPNLIYDLDSFHWAALAQRNAEEGAETDQADSEVWKRYAVDILKKPIVGPGSFESSVPDKSNPFSKRVPMRPSTPVNIRDPPAQAPLSQPHQDLAIDMDEIRQGAYDHFRTSILTILDEVSDQELCTAFCFITRYGTAPQMMSIILPTALARISEITLMRDIIPRFVVLAVLQPDVEGCAMVEQLLTMAGEMITIDTANSALEYCAHLQRISCCKLVLDRLGWLVRPEGVASAMLPAAARGSEHILALLELFVMDQMQSWAEKKAVAGPNGTAKGKMATRSMSFGTVVKTAVPKPALWGVGKVLQPIQATEGKGGVGVGGPTPPAGGPNADYGELLAPISYGLLVLAAAAGYAKPSTVKELIEFYEDPCAGILAGRVSESRHRRFVKEVFSLACQLNHIGITWVLIEAHWMPPSVQGALYQAVKLGHQSIVHILLDSLLIADPQIDTHSGVVPRIFCNSEVLALLPMVARRFPTEASWFLEQISCIPIPACVPRTNHNEADLRPRIVRGVRLGSASLLEAIQRFATLASAQSLWSRVSMKGQFHRAGVTATGNGEAECLICMAPAALLDEEAVHDTVGGRVFRSSNPFIRLLATSDESIILQPCMQALMEYHWIRGRFWLRYALQLTLSLTFIIGIYFLFVLIIQKQHSTQLATVASEVYNRHALYPLSGLVVLLSSTFLIQELRQFLDEPSEYVSPSNAADLTIHIACIYAVFRAVFIGGYVPPLLLSAVIVLAACRLLLHLRIIPSVGPIVRIWASATFNILPILIPMMIMALSFSAGFYLVEMSIVDVGNVYIGHFHGMQESLQSVLTMMGGDYSVLDNADHPSVFALRLLFHVIFIIFLVNLIIALLTINVAEIQVNTNAAWLSEIAELMVELELYWPYPMRYKVRSTPLLRSHRSQSGIVGSRRGSGKLGTIEEEESEGGGWWAGPAGSSGDSGNGGGVSWWKKVKGWRIWGKYRRKGLVFPSDVNEKNGPMNHGQTWSTMAGGDDDIQVTLQAESVVLYSCPDDAVSASRWYRTEDGDRVTRKVMSGVDAPRLLRAVEPKSERPVGRWNLLATAFRLGRGPSGLGTSASAATTPGLSGGLAGLMAGATGVQGAVPTGNRPGSASRTLMAQVKKDEEEGVPPPLTSAQSAIGLDLKIVDEVERIIDTEEYSGMSTESSQAIHPSGAGAAALEALQERR</sequence>
<evidence type="ECO:0000256" key="7">
    <source>
        <dbReference type="SAM" id="Phobius"/>
    </source>
</evidence>
<feature type="region of interest" description="Disordered" evidence="6">
    <location>
        <begin position="1372"/>
        <end position="1401"/>
    </location>
</feature>
<keyword evidence="4 7" id="KW-1133">Transmembrane helix</keyword>
<evidence type="ECO:0000256" key="1">
    <source>
        <dbReference type="ARBA" id="ARBA00004141"/>
    </source>
</evidence>
<feature type="region of interest" description="Disordered" evidence="6">
    <location>
        <begin position="271"/>
        <end position="307"/>
    </location>
</feature>
<feature type="compositionally biased region" description="Polar residues" evidence="6">
    <location>
        <begin position="271"/>
        <end position="282"/>
    </location>
</feature>
<evidence type="ECO:0000256" key="6">
    <source>
        <dbReference type="SAM" id="MobiDB-lite"/>
    </source>
</evidence>
<accession>A0AAD5WY95</accession>
<proteinExistence type="predicted"/>
<dbReference type="EMBL" id="JADGJD010001318">
    <property type="protein sequence ID" value="KAJ3044037.1"/>
    <property type="molecule type" value="Genomic_DNA"/>
</dbReference>
<dbReference type="PANTHER" id="PTHR10582:SF2">
    <property type="entry name" value="INACTIVE"/>
    <property type="match status" value="1"/>
</dbReference>
<dbReference type="InterPro" id="IPR024862">
    <property type="entry name" value="TRPV"/>
</dbReference>
<feature type="region of interest" description="Disordered" evidence="6">
    <location>
        <begin position="1"/>
        <end position="20"/>
    </location>
</feature>
<keyword evidence="3" id="KW-0677">Repeat</keyword>
<protein>
    <recommendedName>
        <fullName evidence="8">Ion transport domain-containing protein</fullName>
    </recommendedName>
</protein>
<evidence type="ECO:0000256" key="4">
    <source>
        <dbReference type="ARBA" id="ARBA00022989"/>
    </source>
</evidence>
<keyword evidence="10" id="KW-1185">Reference proteome</keyword>
<dbReference type="GO" id="GO:0098703">
    <property type="term" value="P:calcium ion import across plasma membrane"/>
    <property type="evidence" value="ECO:0007669"/>
    <property type="project" value="TreeGrafter"/>
</dbReference>
<dbReference type="GO" id="GO:0005886">
    <property type="term" value="C:plasma membrane"/>
    <property type="evidence" value="ECO:0007669"/>
    <property type="project" value="TreeGrafter"/>
</dbReference>
<dbReference type="Proteomes" id="UP001212841">
    <property type="component" value="Unassembled WGS sequence"/>
</dbReference>
<feature type="transmembrane region" description="Helical" evidence="7">
    <location>
        <begin position="882"/>
        <end position="900"/>
    </location>
</feature>
<gene>
    <name evidence="9" type="ORF">HK097_001594</name>
</gene>
<evidence type="ECO:0000259" key="8">
    <source>
        <dbReference type="Pfam" id="PF00520"/>
    </source>
</evidence>
<comment type="caution">
    <text evidence="9">The sequence shown here is derived from an EMBL/GenBank/DDBJ whole genome shotgun (WGS) entry which is preliminary data.</text>
</comment>
<dbReference type="GO" id="GO:0005216">
    <property type="term" value="F:monoatomic ion channel activity"/>
    <property type="evidence" value="ECO:0007669"/>
    <property type="project" value="InterPro"/>
</dbReference>
<evidence type="ECO:0000313" key="9">
    <source>
        <dbReference type="EMBL" id="KAJ3044037.1"/>
    </source>
</evidence>
<keyword evidence="2 7" id="KW-0812">Transmembrane</keyword>
<feature type="transmembrane region" description="Helical" evidence="7">
    <location>
        <begin position="1051"/>
        <end position="1071"/>
    </location>
</feature>
<feature type="region of interest" description="Disordered" evidence="6">
    <location>
        <begin position="1120"/>
        <end position="1161"/>
    </location>
</feature>
<name>A0AAD5WY95_9FUNG</name>
<organism evidence="9 10">
    <name type="scientific">Rhizophlyctis rosea</name>
    <dbReference type="NCBI Taxonomy" id="64517"/>
    <lineage>
        <taxon>Eukaryota</taxon>
        <taxon>Fungi</taxon>
        <taxon>Fungi incertae sedis</taxon>
        <taxon>Chytridiomycota</taxon>
        <taxon>Chytridiomycota incertae sedis</taxon>
        <taxon>Chytridiomycetes</taxon>
        <taxon>Rhizophlyctidales</taxon>
        <taxon>Rhizophlyctidaceae</taxon>
        <taxon>Rhizophlyctis</taxon>
    </lineage>
</organism>
<feature type="region of interest" description="Disordered" evidence="6">
    <location>
        <begin position="89"/>
        <end position="117"/>
    </location>
</feature>
<feature type="transmembrane region" description="Helical" evidence="7">
    <location>
        <begin position="973"/>
        <end position="1002"/>
    </location>
</feature>
<evidence type="ECO:0000256" key="3">
    <source>
        <dbReference type="ARBA" id="ARBA00022737"/>
    </source>
</evidence>
<dbReference type="InterPro" id="IPR005821">
    <property type="entry name" value="Ion_trans_dom"/>
</dbReference>
<evidence type="ECO:0000256" key="2">
    <source>
        <dbReference type="ARBA" id="ARBA00022692"/>
    </source>
</evidence>
<evidence type="ECO:0000256" key="5">
    <source>
        <dbReference type="ARBA" id="ARBA00023136"/>
    </source>
</evidence>
<feature type="region of interest" description="Disordered" evidence="6">
    <location>
        <begin position="150"/>
        <end position="179"/>
    </location>
</feature>
<evidence type="ECO:0000313" key="10">
    <source>
        <dbReference type="Proteomes" id="UP001212841"/>
    </source>
</evidence>
<feature type="non-terminal residue" evidence="9">
    <location>
        <position position="1401"/>
    </location>
</feature>
<comment type="subcellular location">
    <subcellularLocation>
        <location evidence="1">Membrane</location>
        <topology evidence="1">Multi-pass membrane protein</topology>
    </subcellularLocation>
</comment>
<dbReference type="PANTHER" id="PTHR10582">
    <property type="entry name" value="TRANSIENT RECEPTOR POTENTIAL ION CHANNEL PROTEIN"/>
    <property type="match status" value="1"/>
</dbReference>
<dbReference type="Pfam" id="PF00520">
    <property type="entry name" value="Ion_trans"/>
    <property type="match status" value="1"/>
</dbReference>
<feature type="transmembrane region" description="Helical" evidence="7">
    <location>
        <begin position="840"/>
        <end position="862"/>
    </location>
</feature>
<feature type="compositionally biased region" description="Low complexity" evidence="6">
    <location>
        <begin position="1388"/>
        <end position="1401"/>
    </location>
</feature>
<feature type="compositionally biased region" description="Polar residues" evidence="6">
    <location>
        <begin position="102"/>
        <end position="117"/>
    </location>
</feature>
<keyword evidence="5 7" id="KW-0472">Membrane</keyword>
<feature type="compositionally biased region" description="Polar residues" evidence="6">
    <location>
        <begin position="1375"/>
        <end position="1384"/>
    </location>
</feature>
<feature type="compositionally biased region" description="Polar residues" evidence="6">
    <location>
        <begin position="150"/>
        <end position="165"/>
    </location>
</feature>
<feature type="domain" description="Ion transport" evidence="8">
    <location>
        <begin position="870"/>
        <end position="1080"/>
    </location>
</feature>